<comment type="subcellular location">
    <subcellularLocation>
        <location evidence="1">Membrane</location>
        <topology evidence="1">Multi-pass membrane protein</topology>
    </subcellularLocation>
</comment>
<protein>
    <submittedName>
        <fullName evidence="8">SLC25A38</fullName>
    </submittedName>
</protein>
<dbReference type="GO" id="GO:1904983">
    <property type="term" value="P:glycine import into mitochondrion"/>
    <property type="evidence" value="ECO:0007669"/>
    <property type="project" value="TreeGrafter"/>
</dbReference>
<accession>A0AAW2YSY0</accession>
<evidence type="ECO:0000256" key="1">
    <source>
        <dbReference type="ARBA" id="ARBA00004141"/>
    </source>
</evidence>
<evidence type="ECO:0000313" key="8">
    <source>
        <dbReference type="EMBL" id="KAL0480184.1"/>
    </source>
</evidence>
<dbReference type="GO" id="GO:0016020">
    <property type="term" value="C:membrane"/>
    <property type="evidence" value="ECO:0007669"/>
    <property type="project" value="UniProtKB-SubCell"/>
</dbReference>
<dbReference type="GO" id="GO:0015187">
    <property type="term" value="F:glycine transmembrane transporter activity"/>
    <property type="evidence" value="ECO:0007669"/>
    <property type="project" value="TreeGrafter"/>
</dbReference>
<dbReference type="Proteomes" id="UP001431209">
    <property type="component" value="Unassembled WGS sequence"/>
</dbReference>
<dbReference type="PANTHER" id="PTHR46181:SF3">
    <property type="entry name" value="MITOCHONDRIAL GLYCINE TRANSPORTER"/>
    <property type="match status" value="1"/>
</dbReference>
<dbReference type="InterPro" id="IPR023395">
    <property type="entry name" value="MCP_dom_sf"/>
</dbReference>
<evidence type="ECO:0000256" key="2">
    <source>
        <dbReference type="ARBA" id="ARBA00022448"/>
    </source>
</evidence>
<feature type="repeat" description="Solcar" evidence="6">
    <location>
        <begin position="14"/>
        <end position="105"/>
    </location>
</feature>
<keyword evidence="5 6" id="KW-0472">Membrane</keyword>
<dbReference type="InterPro" id="IPR002067">
    <property type="entry name" value="MCP"/>
</dbReference>
<proteinExistence type="inferred from homology"/>
<reference evidence="8 9" key="1">
    <citation type="submission" date="2024-03" db="EMBL/GenBank/DDBJ databases">
        <title>The Acrasis kona genome and developmental transcriptomes reveal deep origins of eukaryotic multicellular pathways.</title>
        <authorList>
            <person name="Sheikh S."/>
            <person name="Fu C.-J."/>
            <person name="Brown M.W."/>
            <person name="Baldauf S.L."/>
        </authorList>
    </citation>
    <scope>NUCLEOTIDE SEQUENCE [LARGE SCALE GENOMIC DNA]</scope>
    <source>
        <strain evidence="8 9">ATCC MYA-3509</strain>
    </source>
</reference>
<dbReference type="AlphaFoldDB" id="A0AAW2YSY0"/>
<dbReference type="InterPro" id="IPR018108">
    <property type="entry name" value="MCP_transmembrane"/>
</dbReference>
<keyword evidence="3 6" id="KW-0812">Transmembrane</keyword>
<evidence type="ECO:0000256" key="5">
    <source>
        <dbReference type="ARBA" id="ARBA00023136"/>
    </source>
</evidence>
<evidence type="ECO:0000256" key="6">
    <source>
        <dbReference type="PROSITE-ProRule" id="PRU00282"/>
    </source>
</evidence>
<keyword evidence="4" id="KW-0677">Repeat</keyword>
<dbReference type="Gene3D" id="1.50.40.10">
    <property type="entry name" value="Mitochondrial carrier domain"/>
    <property type="match status" value="2"/>
</dbReference>
<gene>
    <name evidence="8" type="ORF">AKO1_007225</name>
</gene>
<evidence type="ECO:0000256" key="4">
    <source>
        <dbReference type="ARBA" id="ARBA00022737"/>
    </source>
</evidence>
<comment type="caution">
    <text evidence="8">The sequence shown here is derived from an EMBL/GenBank/DDBJ whole genome shotgun (WGS) entry which is preliminary data.</text>
</comment>
<organism evidence="8 9">
    <name type="scientific">Acrasis kona</name>
    <dbReference type="NCBI Taxonomy" id="1008807"/>
    <lineage>
        <taxon>Eukaryota</taxon>
        <taxon>Discoba</taxon>
        <taxon>Heterolobosea</taxon>
        <taxon>Tetramitia</taxon>
        <taxon>Eutetramitia</taxon>
        <taxon>Acrasidae</taxon>
        <taxon>Acrasis</taxon>
    </lineage>
</organism>
<dbReference type="SUPFAM" id="SSF103506">
    <property type="entry name" value="Mitochondrial carrier"/>
    <property type="match status" value="1"/>
</dbReference>
<keyword evidence="2 7" id="KW-0813">Transport</keyword>
<comment type="similarity">
    <text evidence="7">Belongs to the mitochondrial carrier (TC 2.A.29) family.</text>
</comment>
<dbReference type="EMBL" id="JAOPGA020000639">
    <property type="protein sequence ID" value="KAL0480184.1"/>
    <property type="molecule type" value="Genomic_DNA"/>
</dbReference>
<feature type="repeat" description="Solcar" evidence="6">
    <location>
        <begin position="229"/>
        <end position="312"/>
    </location>
</feature>
<dbReference type="PANTHER" id="PTHR46181">
    <property type="entry name" value="MITOCHONDRIAL GLYCINE TRANSPORTER"/>
    <property type="match status" value="1"/>
</dbReference>
<evidence type="ECO:0000256" key="3">
    <source>
        <dbReference type="ARBA" id="ARBA00022692"/>
    </source>
</evidence>
<feature type="repeat" description="Solcar" evidence="6">
    <location>
        <begin position="115"/>
        <end position="207"/>
    </location>
</feature>
<keyword evidence="9" id="KW-1185">Reference proteome</keyword>
<dbReference type="PROSITE" id="PS50920">
    <property type="entry name" value="SOLCAR"/>
    <property type="match status" value="3"/>
</dbReference>
<sequence length="319" mass="35586">MSKDDTHTNKQTRTKGISLSINGALSGVLSSVITQPFDVIKTNMIGVRKTSDVIASTRTSMTQTMKLIWKDEGIFGLYRGTIPTIYRVAPGAAIYYGLLHEMNKWSKNFRISSDYRILENFIIGGAARGVATTIVSPITVVKTRFEVAPLSPEQNFFTKGGVWSTLKHIYKTEGVRKGLFNGVLPTLARDVPYSGLFFSFQNKINDIITTAYAPESIRRQGEITNIGGTPFWITPVSSAASAFLASLITYPFDVVRTRLQLKSDYGGVWKSFAIILKEEGPATFFRGITPRLMKRTVSSAVTWTLLEQFVNFFERSFKK</sequence>
<dbReference type="Pfam" id="PF00153">
    <property type="entry name" value="Mito_carr"/>
    <property type="match status" value="3"/>
</dbReference>
<evidence type="ECO:0000313" key="9">
    <source>
        <dbReference type="Proteomes" id="UP001431209"/>
    </source>
</evidence>
<evidence type="ECO:0000256" key="7">
    <source>
        <dbReference type="RuleBase" id="RU000488"/>
    </source>
</evidence>
<dbReference type="PRINTS" id="PR00926">
    <property type="entry name" value="MITOCARRIER"/>
</dbReference>
<name>A0AAW2YSY0_9EUKA</name>
<dbReference type="GO" id="GO:0005739">
    <property type="term" value="C:mitochondrion"/>
    <property type="evidence" value="ECO:0007669"/>
    <property type="project" value="TreeGrafter"/>
</dbReference>